<dbReference type="EMBL" id="CP003345">
    <property type="protein sequence ID" value="AFM03604.1"/>
    <property type="molecule type" value="Genomic_DNA"/>
</dbReference>
<evidence type="ECO:0000256" key="7">
    <source>
        <dbReference type="ARBA" id="ARBA00022840"/>
    </source>
</evidence>
<feature type="coiled-coil region" evidence="9">
    <location>
        <begin position="879"/>
        <end position="923"/>
    </location>
</feature>
<protein>
    <recommendedName>
        <fullName evidence="2">histidine kinase</fullName>
        <ecNumber evidence="2">2.7.13.3</ecNumber>
    </recommendedName>
</protein>
<dbReference type="InterPro" id="IPR001610">
    <property type="entry name" value="PAC"/>
</dbReference>
<dbReference type="SUPFAM" id="SSF55874">
    <property type="entry name" value="ATPase domain of HSP90 chaperone/DNA topoisomerase II/histidine kinase"/>
    <property type="match status" value="1"/>
</dbReference>
<dbReference type="Pfam" id="PF00989">
    <property type="entry name" value="PAS"/>
    <property type="match status" value="1"/>
</dbReference>
<dbReference type="AlphaFoldDB" id="I4AI19"/>
<keyword evidence="4" id="KW-0808">Transferase</keyword>
<feature type="domain" description="PAS" evidence="11">
    <location>
        <begin position="750"/>
        <end position="795"/>
    </location>
</feature>
<gene>
    <name evidence="13" type="ordered locus">Fleli_1166</name>
</gene>
<dbReference type="CDD" id="cd00130">
    <property type="entry name" value="PAS"/>
    <property type="match status" value="5"/>
</dbReference>
<keyword evidence="6" id="KW-0418">Kinase</keyword>
<feature type="domain" description="PAS" evidence="11">
    <location>
        <begin position="10"/>
        <end position="70"/>
    </location>
</feature>
<dbReference type="GO" id="GO:0000155">
    <property type="term" value="F:phosphorelay sensor kinase activity"/>
    <property type="evidence" value="ECO:0007669"/>
    <property type="project" value="InterPro"/>
</dbReference>
<evidence type="ECO:0000256" key="2">
    <source>
        <dbReference type="ARBA" id="ARBA00012438"/>
    </source>
</evidence>
<feature type="domain" description="PAS" evidence="11">
    <location>
        <begin position="626"/>
        <end position="671"/>
    </location>
</feature>
<dbReference type="InterPro" id="IPR000014">
    <property type="entry name" value="PAS"/>
</dbReference>
<evidence type="ECO:0000313" key="13">
    <source>
        <dbReference type="EMBL" id="AFM03604.1"/>
    </source>
</evidence>
<keyword evidence="8" id="KW-0902">Two-component regulatory system</keyword>
<dbReference type="GO" id="GO:0006355">
    <property type="term" value="P:regulation of DNA-templated transcription"/>
    <property type="evidence" value="ECO:0007669"/>
    <property type="project" value="InterPro"/>
</dbReference>
<dbReference type="SMART" id="SM00091">
    <property type="entry name" value="PAS"/>
    <property type="match status" value="6"/>
</dbReference>
<dbReference type="PRINTS" id="PR00344">
    <property type="entry name" value="BCTRLSENSOR"/>
</dbReference>
<dbReference type="InterPro" id="IPR003594">
    <property type="entry name" value="HATPase_dom"/>
</dbReference>
<name>I4AI19_BERLS</name>
<dbReference type="eggNOG" id="COG3829">
    <property type="taxonomic scope" value="Bacteria"/>
</dbReference>
<keyword evidence="7" id="KW-0067">ATP-binding</keyword>
<keyword evidence="5" id="KW-0547">Nucleotide-binding</keyword>
<evidence type="ECO:0000256" key="4">
    <source>
        <dbReference type="ARBA" id="ARBA00022679"/>
    </source>
</evidence>
<dbReference type="RefSeq" id="WP_014797061.1">
    <property type="nucleotide sequence ID" value="NC_018018.1"/>
</dbReference>
<feature type="coiled-coil region" evidence="9">
    <location>
        <begin position="442"/>
        <end position="487"/>
    </location>
</feature>
<dbReference type="Gene3D" id="3.30.450.20">
    <property type="entry name" value="PAS domain"/>
    <property type="match status" value="6"/>
</dbReference>
<dbReference type="Gene3D" id="3.30.565.10">
    <property type="entry name" value="Histidine kinase-like ATPase, C-terminal domain"/>
    <property type="match status" value="1"/>
</dbReference>
<dbReference type="PROSITE" id="PS50113">
    <property type="entry name" value="PAC"/>
    <property type="match status" value="4"/>
</dbReference>
<dbReference type="SMART" id="SM00387">
    <property type="entry name" value="HATPase_c"/>
    <property type="match status" value="1"/>
</dbReference>
<dbReference type="OrthoDB" id="9806995at2"/>
<dbReference type="Proteomes" id="UP000006054">
    <property type="component" value="Chromosome"/>
</dbReference>
<dbReference type="eggNOG" id="COG2202">
    <property type="taxonomic scope" value="Bacteria"/>
</dbReference>
<feature type="domain" description="PAC" evidence="12">
    <location>
        <begin position="576"/>
        <end position="629"/>
    </location>
</feature>
<sequence length="1249" mass="143371">MTTYEELEHCQNQLQSLVDALDRSAIISIADKKGKIIKINEEFCRISKYTEQELLGKDHNIVNSAHHPKEFWKEMWREISRGKTWRAEVKNKAKDGSFYWVDTVINPMLDNEGKVNSYLSIRYLITDRKEQEFEIQARQEQQQATEEELRQNFEELNAIQEQLQESFLLNQAQLNAISTSFGYVEFNLDKKITKVNPIFTNWTEFSETELIGLSHKELLPQDEETESYFRNLWEKLKDGKTVNGIFKRKTKSNKDLWVFGAYCPVINEKGRVIKVIKIASNYNAQKAAELEIQSQQDELKTTEEELRQNLEELNTIQEQVQESNLLMNAQLDAISTSFGYVEFNLDKKITKVNPIFADWTEFSETELIGLSHKELLPQDEETEVYFINLWTKLKDGKTVSGIFKRRTKSDKDLWIFGAYCPVINNKREVTKVIKIASNYNAQKEAELEIQLQQDELKATEEELRQNFEELQTTQEQLQEQTLKIEEEGVYREAILENAPMMLISTDTKGIITGFNSLAEELLEYEAEKVIGKVSPIIFHDVEEIKTYTKQLSKELEEEIPLGFDVLTAKAKLNLPTKKEWIYVSKNGKVFPVELQVSTIKKDKTGEIIGYLAMVQDITERKEAQKELEKLSVVARETSNAIVITDAEGYSMWVNEGFTRMTGYTLPEIIGKKPGKLLQGKETNFDHVLAIREGLKSKKPFTQEILNYDKMGKKYWLELSVTPVLDNYTGEITQFIGIETDITKRKKDEEDLKRLSVVASKTSNSVVITDAKGYIIWVNEGFLKLTEYSITEVIGKKPGALLQGKGTKHKHVLAIREGLKSKKPFTQEILNYKKYGESYWIELNVTPVFDEKTGEVIQFVGIENDITTRKEGEQLILEKNKALQTSEEELRQNFEELQATQEELQRQKIEVERALRELKSTQSQLIHSEKMATLGQLVANIAHEINTPLGAIRSSAGGIEQTLIETLPTLPDFLSSLPKHELKIFNDALKMSAECQNSLSSREQRALKYDLIDKLESYKNLQYVNRFADLLVDSSLYKDTEMVNAILKTQNPYSLLETVSHISSIIRSNQTIQMATERASKIIFALKNFSRQDQKGIKEKTDINKSIENTLVLYHNQIKHGIEVQKELSDIPQIMGFPDELIQVWTNLVHNAIQAMKNKGTLTLKTKIKEENVIISIADTGGGIPKEIQSKIFDPFFTTKKAGEGSGLGLDIVKKIVEKHDGKIWFESVKEKGTTFFVEVPIVRIYNEVI</sequence>
<feature type="domain" description="Histidine kinase" evidence="10">
    <location>
        <begin position="1043"/>
        <end position="1243"/>
    </location>
</feature>
<dbReference type="InterPro" id="IPR004358">
    <property type="entry name" value="Sig_transdc_His_kin-like_C"/>
</dbReference>
<evidence type="ECO:0000313" key="14">
    <source>
        <dbReference type="Proteomes" id="UP000006054"/>
    </source>
</evidence>
<reference evidence="14" key="1">
    <citation type="submission" date="2012-06" db="EMBL/GenBank/DDBJ databases">
        <title>The complete genome of Flexibacter litoralis DSM 6794.</title>
        <authorList>
            <person name="Lucas S."/>
            <person name="Copeland A."/>
            <person name="Lapidus A."/>
            <person name="Glavina del Rio T."/>
            <person name="Dalin E."/>
            <person name="Tice H."/>
            <person name="Bruce D."/>
            <person name="Goodwin L."/>
            <person name="Pitluck S."/>
            <person name="Peters L."/>
            <person name="Ovchinnikova G."/>
            <person name="Lu M."/>
            <person name="Kyrpides N."/>
            <person name="Mavromatis K."/>
            <person name="Ivanova N."/>
            <person name="Brettin T."/>
            <person name="Detter J.C."/>
            <person name="Han C."/>
            <person name="Larimer F."/>
            <person name="Land M."/>
            <person name="Hauser L."/>
            <person name="Markowitz V."/>
            <person name="Cheng J.-F."/>
            <person name="Hugenholtz P."/>
            <person name="Woyke T."/>
            <person name="Wu D."/>
            <person name="Spring S."/>
            <person name="Lang E."/>
            <person name="Kopitz M."/>
            <person name="Brambilla E."/>
            <person name="Klenk H.-P."/>
            <person name="Eisen J.A."/>
        </authorList>
    </citation>
    <scope>NUCLEOTIDE SEQUENCE [LARGE SCALE GENOMIC DNA]</scope>
    <source>
        <strain evidence="14">ATCC 23117 / DSM 6794 / NBRC 15988 / NCIMB 1366 / Sio-4</strain>
    </source>
</reference>
<evidence type="ECO:0000256" key="3">
    <source>
        <dbReference type="ARBA" id="ARBA00022553"/>
    </source>
</evidence>
<evidence type="ECO:0000259" key="11">
    <source>
        <dbReference type="PROSITE" id="PS50112"/>
    </source>
</evidence>
<dbReference type="STRING" id="880071.Fleli_1166"/>
<dbReference type="CDD" id="cd00082">
    <property type="entry name" value="HisKA"/>
    <property type="match status" value="1"/>
</dbReference>
<organism evidence="13 14">
    <name type="scientific">Bernardetia litoralis (strain ATCC 23117 / DSM 6794 / NBRC 15988 / NCIMB 1366 / Fx l1 / Sio-4)</name>
    <name type="common">Flexibacter litoralis</name>
    <dbReference type="NCBI Taxonomy" id="880071"/>
    <lineage>
        <taxon>Bacteria</taxon>
        <taxon>Pseudomonadati</taxon>
        <taxon>Bacteroidota</taxon>
        <taxon>Cytophagia</taxon>
        <taxon>Cytophagales</taxon>
        <taxon>Bernardetiaceae</taxon>
        <taxon>Bernardetia</taxon>
    </lineage>
</organism>
<dbReference type="Pfam" id="PF02518">
    <property type="entry name" value="HATPase_c"/>
    <property type="match status" value="1"/>
</dbReference>
<keyword evidence="3" id="KW-0597">Phosphoprotein</keyword>
<dbReference type="HOGENOM" id="CLU_006875_0_0_10"/>
<dbReference type="KEGG" id="fli:Fleli_1166"/>
<dbReference type="Pfam" id="PF08447">
    <property type="entry name" value="PAS_3"/>
    <property type="match status" value="1"/>
</dbReference>
<dbReference type="InterPro" id="IPR003661">
    <property type="entry name" value="HisK_dim/P_dom"/>
</dbReference>
<dbReference type="PANTHER" id="PTHR43065">
    <property type="entry name" value="SENSOR HISTIDINE KINASE"/>
    <property type="match status" value="1"/>
</dbReference>
<feature type="domain" description="PAC" evidence="12">
    <location>
        <begin position="698"/>
        <end position="753"/>
    </location>
</feature>
<dbReference type="InterPro" id="IPR035965">
    <property type="entry name" value="PAS-like_dom_sf"/>
</dbReference>
<comment type="catalytic activity">
    <reaction evidence="1">
        <text>ATP + protein L-histidine = ADP + protein N-phospho-L-histidine.</text>
        <dbReference type="EC" id="2.7.13.3"/>
    </reaction>
</comment>
<dbReference type="InterPro" id="IPR036890">
    <property type="entry name" value="HATPase_C_sf"/>
</dbReference>
<evidence type="ECO:0000256" key="5">
    <source>
        <dbReference type="ARBA" id="ARBA00022741"/>
    </source>
</evidence>
<feature type="domain" description="PAC" evidence="12">
    <location>
        <begin position="824"/>
        <end position="877"/>
    </location>
</feature>
<dbReference type="PANTHER" id="PTHR43065:SF48">
    <property type="entry name" value="HISTIDINE KINASE"/>
    <property type="match status" value="1"/>
</dbReference>
<dbReference type="InterPro" id="IPR036097">
    <property type="entry name" value="HisK_dim/P_sf"/>
</dbReference>
<evidence type="ECO:0000259" key="12">
    <source>
        <dbReference type="PROSITE" id="PS50113"/>
    </source>
</evidence>
<accession>I4AI19</accession>
<feature type="domain" description="PAS" evidence="11">
    <location>
        <begin position="494"/>
        <end position="558"/>
    </location>
</feature>
<dbReference type="PROSITE" id="PS50109">
    <property type="entry name" value="HIS_KIN"/>
    <property type="match status" value="1"/>
</dbReference>
<dbReference type="SUPFAM" id="SSF47384">
    <property type="entry name" value="Homodimeric domain of signal transducing histidine kinase"/>
    <property type="match status" value="1"/>
</dbReference>
<dbReference type="Gene3D" id="1.10.287.130">
    <property type="match status" value="1"/>
</dbReference>
<dbReference type="InterPro" id="IPR000700">
    <property type="entry name" value="PAS-assoc_C"/>
</dbReference>
<dbReference type="GO" id="GO:0005524">
    <property type="term" value="F:ATP binding"/>
    <property type="evidence" value="ECO:0007669"/>
    <property type="project" value="UniProtKB-KW"/>
</dbReference>
<dbReference type="PROSITE" id="PS50112">
    <property type="entry name" value="PAS"/>
    <property type="match status" value="4"/>
</dbReference>
<dbReference type="Pfam" id="PF13426">
    <property type="entry name" value="PAS_9"/>
    <property type="match status" value="4"/>
</dbReference>
<feature type="coiled-coil region" evidence="9">
    <location>
        <begin position="285"/>
        <end position="323"/>
    </location>
</feature>
<feature type="coiled-coil region" evidence="9">
    <location>
        <begin position="139"/>
        <end position="166"/>
    </location>
</feature>
<evidence type="ECO:0000256" key="8">
    <source>
        <dbReference type="ARBA" id="ARBA00023012"/>
    </source>
</evidence>
<keyword evidence="9" id="KW-0175">Coiled coil</keyword>
<evidence type="ECO:0000259" key="10">
    <source>
        <dbReference type="PROSITE" id="PS50109"/>
    </source>
</evidence>
<dbReference type="SMART" id="SM00086">
    <property type="entry name" value="PAC"/>
    <property type="match status" value="4"/>
</dbReference>
<dbReference type="InterPro" id="IPR005467">
    <property type="entry name" value="His_kinase_dom"/>
</dbReference>
<proteinExistence type="predicted"/>
<dbReference type="InterPro" id="IPR013767">
    <property type="entry name" value="PAS_fold"/>
</dbReference>
<dbReference type="EC" id="2.7.13.3" evidence="2"/>
<evidence type="ECO:0000256" key="9">
    <source>
        <dbReference type="SAM" id="Coils"/>
    </source>
</evidence>
<feature type="domain" description="PAC" evidence="12">
    <location>
        <begin position="85"/>
        <end position="137"/>
    </location>
</feature>
<evidence type="ECO:0000256" key="1">
    <source>
        <dbReference type="ARBA" id="ARBA00000085"/>
    </source>
</evidence>
<dbReference type="eggNOG" id="COG4191">
    <property type="taxonomic scope" value="Bacteria"/>
</dbReference>
<dbReference type="NCBIfam" id="TIGR00229">
    <property type="entry name" value="sensory_box"/>
    <property type="match status" value="4"/>
</dbReference>
<keyword evidence="14" id="KW-1185">Reference proteome</keyword>
<dbReference type="InterPro" id="IPR013655">
    <property type="entry name" value="PAS_fold_3"/>
</dbReference>
<dbReference type="SUPFAM" id="SSF55785">
    <property type="entry name" value="PYP-like sensor domain (PAS domain)"/>
    <property type="match status" value="6"/>
</dbReference>
<evidence type="ECO:0000256" key="6">
    <source>
        <dbReference type="ARBA" id="ARBA00022777"/>
    </source>
</evidence>